<keyword evidence="3" id="KW-1185">Reference proteome</keyword>
<dbReference type="SUPFAM" id="SSF54427">
    <property type="entry name" value="NTF2-like"/>
    <property type="match status" value="1"/>
</dbReference>
<name>A0ABS5RAA8_9HYPH</name>
<evidence type="ECO:0000313" key="2">
    <source>
        <dbReference type="EMBL" id="MBS9478220.1"/>
    </source>
</evidence>
<dbReference type="EMBL" id="JAHCQH010000018">
    <property type="protein sequence ID" value="MBS9478220.1"/>
    <property type="molecule type" value="Genomic_DNA"/>
</dbReference>
<reference evidence="2" key="1">
    <citation type="submission" date="2021-05" db="EMBL/GenBank/DDBJ databases">
        <authorList>
            <person name="Sun Q."/>
            <person name="Inoue M."/>
        </authorList>
    </citation>
    <scope>NUCLEOTIDE SEQUENCE</scope>
    <source>
        <strain evidence="2">VKM B-3255</strain>
    </source>
</reference>
<evidence type="ECO:0000259" key="1">
    <source>
        <dbReference type="Pfam" id="PF14534"/>
    </source>
</evidence>
<dbReference type="Proteomes" id="UP001166585">
    <property type="component" value="Unassembled WGS sequence"/>
</dbReference>
<dbReference type="InterPro" id="IPR032710">
    <property type="entry name" value="NTF2-like_dom_sf"/>
</dbReference>
<organism evidence="2 3">
    <name type="scientific">Ancylobacter radicis</name>
    <dbReference type="NCBI Taxonomy" id="2836179"/>
    <lineage>
        <taxon>Bacteria</taxon>
        <taxon>Pseudomonadati</taxon>
        <taxon>Pseudomonadota</taxon>
        <taxon>Alphaproteobacteria</taxon>
        <taxon>Hyphomicrobiales</taxon>
        <taxon>Xanthobacteraceae</taxon>
        <taxon>Ancylobacter</taxon>
    </lineage>
</organism>
<proteinExistence type="predicted"/>
<comment type="caution">
    <text evidence="2">The sequence shown here is derived from an EMBL/GenBank/DDBJ whole genome shotgun (WGS) entry which is preliminary data.</text>
</comment>
<dbReference type="Pfam" id="PF14534">
    <property type="entry name" value="DUF4440"/>
    <property type="match status" value="1"/>
</dbReference>
<sequence length="133" mass="14551">MPPASTARPSPEALRAVEAGERRLRDAALAGDVAALDALLAEDLVFIDRAGQILGKQQDLDLHRSGALRLTRLEFSDYRFHELAEGVMLVWLRADAEGRSAGQPFVAALRFTRVWTRKGASWRIASMHASAIG</sequence>
<accession>A0ABS5RAA8</accession>
<protein>
    <submittedName>
        <fullName evidence="2">Nuclear transport factor 2 family protein</fullName>
    </submittedName>
</protein>
<dbReference type="Gene3D" id="3.10.450.50">
    <property type="match status" value="1"/>
</dbReference>
<dbReference type="RefSeq" id="WP_213756086.1">
    <property type="nucleotide sequence ID" value="NZ_JAHCQH010000018.1"/>
</dbReference>
<evidence type="ECO:0000313" key="3">
    <source>
        <dbReference type="Proteomes" id="UP001166585"/>
    </source>
</evidence>
<feature type="domain" description="DUF4440" evidence="1">
    <location>
        <begin position="19"/>
        <end position="124"/>
    </location>
</feature>
<gene>
    <name evidence="2" type="ORF">KIP89_13985</name>
</gene>
<dbReference type="InterPro" id="IPR027843">
    <property type="entry name" value="DUF4440"/>
</dbReference>